<evidence type="ECO:0008006" key="5">
    <source>
        <dbReference type="Google" id="ProtNLM"/>
    </source>
</evidence>
<dbReference type="KEGG" id="lgi:LOTGIDRAFT_162126"/>
<dbReference type="InterPro" id="IPR021684">
    <property type="entry name" value="WBP1-like"/>
</dbReference>
<sequence length="173" mass="20271">MNNGEMNKTVHRWRAQELCVETKIWCEDGYCCNDGKCCLYYHETWWFWLIWGIIFLILSCCFYHRDRICRCCRSSRNRNSTLVGTVSHPYHHIVSTTSSSNIPFCDPNVRLPSYDEVPIIPKNPPPEYNQVCCSPVLPETSLQRPNICDDIEERDWETPMGTPPPPYSPLHEQ</sequence>
<keyword evidence="2" id="KW-1133">Transmembrane helix</keyword>
<evidence type="ECO:0000256" key="2">
    <source>
        <dbReference type="SAM" id="Phobius"/>
    </source>
</evidence>
<dbReference type="GeneID" id="20238922"/>
<dbReference type="AlphaFoldDB" id="V3ZNZ3"/>
<accession>V3ZNZ3</accession>
<dbReference type="OrthoDB" id="10070083at2759"/>
<evidence type="ECO:0000313" key="4">
    <source>
        <dbReference type="Proteomes" id="UP000030746"/>
    </source>
</evidence>
<feature type="transmembrane region" description="Helical" evidence="2">
    <location>
        <begin position="45"/>
        <end position="63"/>
    </location>
</feature>
<dbReference type="STRING" id="225164.V3ZNZ3"/>
<protein>
    <recommendedName>
        <fullName evidence="5">Vesicular, overexpressed in cancer, prosurvival protein 1</fullName>
    </recommendedName>
</protein>
<dbReference type="InterPro" id="IPR051994">
    <property type="entry name" value="WW_domain-binding"/>
</dbReference>
<organism evidence="3 4">
    <name type="scientific">Lottia gigantea</name>
    <name type="common">Giant owl limpet</name>
    <dbReference type="NCBI Taxonomy" id="225164"/>
    <lineage>
        <taxon>Eukaryota</taxon>
        <taxon>Metazoa</taxon>
        <taxon>Spiralia</taxon>
        <taxon>Lophotrochozoa</taxon>
        <taxon>Mollusca</taxon>
        <taxon>Gastropoda</taxon>
        <taxon>Patellogastropoda</taxon>
        <taxon>Lottioidea</taxon>
        <taxon>Lottiidae</taxon>
        <taxon>Lottia</taxon>
    </lineage>
</organism>
<feature type="compositionally biased region" description="Pro residues" evidence="1">
    <location>
        <begin position="161"/>
        <end position="173"/>
    </location>
</feature>
<dbReference type="HOGENOM" id="CLU_133004_0_0_1"/>
<dbReference type="PANTHER" id="PTHR16209:SF6">
    <property type="entry name" value="VESICULAR, OVEREXPRESSED IN CANCER, PROSURVIVAL PROTEIN 1"/>
    <property type="match status" value="1"/>
</dbReference>
<keyword evidence="2" id="KW-0812">Transmembrane</keyword>
<dbReference type="Pfam" id="PF11669">
    <property type="entry name" value="WBP-1"/>
    <property type="match status" value="1"/>
</dbReference>
<evidence type="ECO:0000256" key="1">
    <source>
        <dbReference type="SAM" id="MobiDB-lite"/>
    </source>
</evidence>
<keyword evidence="4" id="KW-1185">Reference proteome</keyword>
<keyword evidence="2" id="KW-0472">Membrane</keyword>
<dbReference type="PANTHER" id="PTHR16209">
    <property type="entry name" value="VESICULAR, OVEREXPRESSED IN CANCER, PROSURVIVAL PROTEIN 1"/>
    <property type="match status" value="1"/>
</dbReference>
<proteinExistence type="predicted"/>
<gene>
    <name evidence="3" type="ORF">LOTGIDRAFT_162126</name>
</gene>
<dbReference type="CTD" id="20238922"/>
<dbReference type="RefSeq" id="XP_009056304.1">
    <property type="nucleotide sequence ID" value="XM_009058056.1"/>
</dbReference>
<dbReference type="Proteomes" id="UP000030746">
    <property type="component" value="Unassembled WGS sequence"/>
</dbReference>
<name>V3ZNZ3_LOTGI</name>
<feature type="region of interest" description="Disordered" evidence="1">
    <location>
        <begin position="154"/>
        <end position="173"/>
    </location>
</feature>
<evidence type="ECO:0000313" key="3">
    <source>
        <dbReference type="EMBL" id="ESO93103.1"/>
    </source>
</evidence>
<dbReference type="EMBL" id="KB201977">
    <property type="protein sequence ID" value="ESO93103.1"/>
    <property type="molecule type" value="Genomic_DNA"/>
</dbReference>
<reference evidence="3 4" key="1">
    <citation type="journal article" date="2013" name="Nature">
        <title>Insights into bilaterian evolution from three spiralian genomes.</title>
        <authorList>
            <person name="Simakov O."/>
            <person name="Marletaz F."/>
            <person name="Cho S.J."/>
            <person name="Edsinger-Gonzales E."/>
            <person name="Havlak P."/>
            <person name="Hellsten U."/>
            <person name="Kuo D.H."/>
            <person name="Larsson T."/>
            <person name="Lv J."/>
            <person name="Arendt D."/>
            <person name="Savage R."/>
            <person name="Osoegawa K."/>
            <person name="de Jong P."/>
            <person name="Grimwood J."/>
            <person name="Chapman J.A."/>
            <person name="Shapiro H."/>
            <person name="Aerts A."/>
            <person name="Otillar R.P."/>
            <person name="Terry A.Y."/>
            <person name="Boore J.L."/>
            <person name="Grigoriev I.V."/>
            <person name="Lindberg D.R."/>
            <person name="Seaver E.C."/>
            <person name="Weisblat D.A."/>
            <person name="Putnam N.H."/>
            <person name="Rokhsar D.S."/>
        </authorList>
    </citation>
    <scope>NUCLEOTIDE SEQUENCE [LARGE SCALE GENOMIC DNA]</scope>
</reference>
<dbReference type="OMA" id="GCHETPR"/>